<dbReference type="RefSeq" id="XP_009053915.1">
    <property type="nucleotide sequence ID" value="XM_009055667.1"/>
</dbReference>
<dbReference type="InterPro" id="IPR011645">
    <property type="entry name" value="HNOB_dom_associated"/>
</dbReference>
<dbReference type="GO" id="GO:0005524">
    <property type="term" value="F:ATP binding"/>
    <property type="evidence" value="ECO:0007669"/>
    <property type="project" value="InterPro"/>
</dbReference>
<evidence type="ECO:0000259" key="12">
    <source>
        <dbReference type="PROSITE" id="PS50011"/>
    </source>
</evidence>
<dbReference type="Pfam" id="PF07701">
    <property type="entry name" value="HNOBA"/>
    <property type="match status" value="1"/>
</dbReference>
<evidence type="ECO:0000313" key="15">
    <source>
        <dbReference type="Proteomes" id="UP000030746"/>
    </source>
</evidence>
<dbReference type="PROSITE" id="PS50125">
    <property type="entry name" value="GUANYLATE_CYCLASE_2"/>
    <property type="match status" value="1"/>
</dbReference>
<dbReference type="GO" id="GO:0005886">
    <property type="term" value="C:plasma membrane"/>
    <property type="evidence" value="ECO:0007669"/>
    <property type="project" value="TreeGrafter"/>
</dbReference>
<dbReference type="OMA" id="MQHENIN"/>
<dbReference type="InterPro" id="IPR011009">
    <property type="entry name" value="Kinase-like_dom_sf"/>
</dbReference>
<evidence type="ECO:0000256" key="7">
    <source>
        <dbReference type="ARBA" id="ARBA00023136"/>
    </source>
</evidence>
<comment type="similarity">
    <text evidence="10">Belongs to the adenylyl cyclase class-4/guanylyl cyclase family.</text>
</comment>
<evidence type="ECO:0000256" key="6">
    <source>
        <dbReference type="ARBA" id="ARBA00022989"/>
    </source>
</evidence>
<evidence type="ECO:0000256" key="9">
    <source>
        <dbReference type="ARBA" id="ARBA00023293"/>
    </source>
</evidence>
<evidence type="ECO:0000256" key="10">
    <source>
        <dbReference type="RuleBase" id="RU000405"/>
    </source>
</evidence>
<dbReference type="InterPro" id="IPR029787">
    <property type="entry name" value="Nucleotide_cyclase"/>
</dbReference>
<dbReference type="GO" id="GO:0004672">
    <property type="term" value="F:protein kinase activity"/>
    <property type="evidence" value="ECO:0007669"/>
    <property type="project" value="InterPro"/>
</dbReference>
<dbReference type="GeneID" id="20231444"/>
<evidence type="ECO:0000256" key="5">
    <source>
        <dbReference type="ARBA" id="ARBA00022741"/>
    </source>
</evidence>
<dbReference type="SUPFAM" id="SSF56112">
    <property type="entry name" value="Protein kinase-like (PK-like)"/>
    <property type="match status" value="1"/>
</dbReference>
<dbReference type="InterPro" id="IPR001245">
    <property type="entry name" value="Ser-Thr/Tyr_kinase_cat_dom"/>
</dbReference>
<accession>V4AP59</accession>
<dbReference type="PANTHER" id="PTHR11920">
    <property type="entry name" value="GUANYLYL CYCLASE"/>
    <property type="match status" value="1"/>
</dbReference>
<evidence type="ECO:0000256" key="3">
    <source>
        <dbReference type="ARBA" id="ARBA00022692"/>
    </source>
</evidence>
<dbReference type="EMBL" id="KB201656">
    <property type="protein sequence ID" value="ESO95406.1"/>
    <property type="molecule type" value="Genomic_DNA"/>
</dbReference>
<keyword evidence="9 11" id="KW-0141">cGMP biosynthesis</keyword>
<dbReference type="Gene3D" id="1.10.510.10">
    <property type="entry name" value="Transferase(Phosphotransferase) domain 1"/>
    <property type="match status" value="1"/>
</dbReference>
<sequence>FQGSIVAIKALHGRSIKLTTDMTEDLNTIKELEHDNLNVFVGAKLDNSTGFILYKYCAKGSLHDVLENEDIKLDWMFKMSFAIDIAKGMEYLHKCPLKSNGNLKSNNCVIDSRWVVKITDFGALSTTDSIYGINEQDYYEKLLWTSPELLRLNKRPKKGSQKGDVFSYSIILYEIFHRCTPYFYNNEATKDVIFKVRKHTDPPYRPVIPTDHGLVEDALTLMVSCWDEDPQLRPDFRSIRKLLIDLNGGRKMNIMDNMIQLLEAYSGNLEKLVAERTEEVAQEKAKTERLLYQMLPQPVADQLKLGNPVIPESFEEVSIFFSDIVGFTTIASISEPLQVVDLLNDLYTTFDGIIAKHDVYKVETIGDAYMCVSGVPNPNGKRHSAEIANMALDLISAVHNFRIRHLPDEKLLLRAGLHTGSCAAGVVGQIMPRYCLFGDNVNMASRMESMGKGS</sequence>
<dbReference type="PROSITE" id="PS00452">
    <property type="entry name" value="GUANYLATE_CYCLASE_1"/>
    <property type="match status" value="1"/>
</dbReference>
<dbReference type="Pfam" id="PF00211">
    <property type="entry name" value="Guanylate_cyc"/>
    <property type="match status" value="1"/>
</dbReference>
<evidence type="ECO:0000256" key="1">
    <source>
        <dbReference type="ARBA" id="ARBA00004479"/>
    </source>
</evidence>
<name>V4AP59_LOTGI</name>
<dbReference type="GO" id="GO:0035556">
    <property type="term" value="P:intracellular signal transduction"/>
    <property type="evidence" value="ECO:0007669"/>
    <property type="project" value="InterPro"/>
</dbReference>
<dbReference type="CTD" id="20231444"/>
<keyword evidence="4" id="KW-0732">Signal</keyword>
<keyword evidence="7" id="KW-0472">Membrane</keyword>
<dbReference type="EC" id="4.6.1.2" evidence="2 11"/>
<dbReference type="GO" id="GO:0001653">
    <property type="term" value="F:peptide receptor activity"/>
    <property type="evidence" value="ECO:0007669"/>
    <property type="project" value="TreeGrafter"/>
</dbReference>
<dbReference type="SMART" id="SM00044">
    <property type="entry name" value="CYCc"/>
    <property type="match status" value="1"/>
</dbReference>
<keyword evidence="15" id="KW-1185">Reference proteome</keyword>
<evidence type="ECO:0000256" key="2">
    <source>
        <dbReference type="ARBA" id="ARBA00012202"/>
    </source>
</evidence>
<dbReference type="PROSITE" id="PS50011">
    <property type="entry name" value="PROTEIN_KINASE_DOM"/>
    <property type="match status" value="1"/>
</dbReference>
<comment type="catalytic activity">
    <reaction evidence="11">
        <text>GTP = 3',5'-cyclic GMP + diphosphate</text>
        <dbReference type="Rhea" id="RHEA:13665"/>
        <dbReference type="ChEBI" id="CHEBI:33019"/>
        <dbReference type="ChEBI" id="CHEBI:37565"/>
        <dbReference type="ChEBI" id="CHEBI:57746"/>
        <dbReference type="EC" id="4.6.1.2"/>
    </reaction>
</comment>
<protein>
    <recommendedName>
        <fullName evidence="2 11">Guanylate cyclase</fullName>
        <ecNumber evidence="2 11">4.6.1.2</ecNumber>
    </recommendedName>
</protein>
<feature type="non-terminal residue" evidence="14">
    <location>
        <position position="1"/>
    </location>
</feature>
<dbReference type="HOGENOM" id="CLU_001072_11_2_1"/>
<keyword evidence="3" id="KW-0812">Transmembrane</keyword>
<reference evidence="14 15" key="1">
    <citation type="journal article" date="2013" name="Nature">
        <title>Insights into bilaterian evolution from three spiralian genomes.</title>
        <authorList>
            <person name="Simakov O."/>
            <person name="Marletaz F."/>
            <person name="Cho S.J."/>
            <person name="Edsinger-Gonzales E."/>
            <person name="Havlak P."/>
            <person name="Hellsten U."/>
            <person name="Kuo D.H."/>
            <person name="Larsson T."/>
            <person name="Lv J."/>
            <person name="Arendt D."/>
            <person name="Savage R."/>
            <person name="Osoegawa K."/>
            <person name="de Jong P."/>
            <person name="Grimwood J."/>
            <person name="Chapman J.A."/>
            <person name="Shapiro H."/>
            <person name="Aerts A."/>
            <person name="Otillar R.P."/>
            <person name="Terry A.Y."/>
            <person name="Boore J.L."/>
            <person name="Grigoriev I.V."/>
            <person name="Lindberg D.R."/>
            <person name="Seaver E.C."/>
            <person name="Weisblat D.A."/>
            <person name="Putnam N.H."/>
            <person name="Rokhsar D.S."/>
        </authorList>
    </citation>
    <scope>NUCLEOTIDE SEQUENCE [LARGE SCALE GENOMIC DNA]</scope>
</reference>
<dbReference type="InterPro" id="IPR018297">
    <property type="entry name" value="A/G_cyclase_CS"/>
</dbReference>
<dbReference type="Proteomes" id="UP000030746">
    <property type="component" value="Unassembled WGS sequence"/>
</dbReference>
<gene>
    <name evidence="14" type="ORF">LOTGIDRAFT_117064</name>
</gene>
<dbReference type="FunFam" id="3.30.70.1230:FF:000030">
    <property type="entry name" value="Si:ch211-215j19.12"/>
    <property type="match status" value="1"/>
</dbReference>
<comment type="subcellular location">
    <subcellularLocation>
        <location evidence="1">Membrane</location>
        <topology evidence="1">Single-pass type I membrane protein</topology>
    </subcellularLocation>
</comment>
<keyword evidence="8 10" id="KW-0456">Lyase</keyword>
<dbReference type="Gene3D" id="3.30.70.1230">
    <property type="entry name" value="Nucleotide cyclase"/>
    <property type="match status" value="1"/>
</dbReference>
<dbReference type="GO" id="GO:0004383">
    <property type="term" value="F:guanylate cyclase activity"/>
    <property type="evidence" value="ECO:0007669"/>
    <property type="project" value="UniProtKB-EC"/>
</dbReference>
<dbReference type="PANTHER" id="PTHR11920:SF501">
    <property type="entry name" value="GUANYLATE CYCLASE 32E"/>
    <property type="match status" value="1"/>
</dbReference>
<evidence type="ECO:0000313" key="14">
    <source>
        <dbReference type="EMBL" id="ESO95406.1"/>
    </source>
</evidence>
<evidence type="ECO:0000256" key="8">
    <source>
        <dbReference type="ARBA" id="ARBA00023239"/>
    </source>
</evidence>
<dbReference type="GO" id="GO:0004016">
    <property type="term" value="F:adenylate cyclase activity"/>
    <property type="evidence" value="ECO:0007669"/>
    <property type="project" value="TreeGrafter"/>
</dbReference>
<evidence type="ECO:0000259" key="13">
    <source>
        <dbReference type="PROSITE" id="PS50125"/>
    </source>
</evidence>
<dbReference type="CDD" id="cd07302">
    <property type="entry name" value="CHD"/>
    <property type="match status" value="1"/>
</dbReference>
<keyword evidence="6" id="KW-1133">Transmembrane helix</keyword>
<organism evidence="14 15">
    <name type="scientific">Lottia gigantea</name>
    <name type="common">Giant owl limpet</name>
    <dbReference type="NCBI Taxonomy" id="225164"/>
    <lineage>
        <taxon>Eukaryota</taxon>
        <taxon>Metazoa</taxon>
        <taxon>Spiralia</taxon>
        <taxon>Lophotrochozoa</taxon>
        <taxon>Mollusca</taxon>
        <taxon>Gastropoda</taxon>
        <taxon>Patellogastropoda</taxon>
        <taxon>Lottioidea</taxon>
        <taxon>Lottiidae</taxon>
        <taxon>Lottia</taxon>
    </lineage>
</organism>
<dbReference type="InterPro" id="IPR001054">
    <property type="entry name" value="A/G_cyclase"/>
</dbReference>
<dbReference type="InterPro" id="IPR000719">
    <property type="entry name" value="Prot_kinase_dom"/>
</dbReference>
<feature type="domain" description="Protein kinase" evidence="12">
    <location>
        <begin position="1"/>
        <end position="243"/>
    </location>
</feature>
<dbReference type="SUPFAM" id="SSF55073">
    <property type="entry name" value="Nucleotide cyclase"/>
    <property type="match status" value="1"/>
</dbReference>
<feature type="domain" description="Guanylate cyclase" evidence="13">
    <location>
        <begin position="318"/>
        <end position="448"/>
    </location>
</feature>
<dbReference type="Gene3D" id="6.10.250.780">
    <property type="match status" value="1"/>
</dbReference>
<proteinExistence type="inferred from homology"/>
<evidence type="ECO:0000256" key="4">
    <source>
        <dbReference type="ARBA" id="ARBA00022729"/>
    </source>
</evidence>
<dbReference type="InterPro" id="IPR050401">
    <property type="entry name" value="Cyclic_nucleotide_synthase"/>
</dbReference>
<dbReference type="AlphaFoldDB" id="V4AP59"/>
<dbReference type="STRING" id="225164.V4AP59"/>
<dbReference type="Pfam" id="PF07714">
    <property type="entry name" value="PK_Tyr_Ser-Thr"/>
    <property type="match status" value="1"/>
</dbReference>
<evidence type="ECO:0000256" key="11">
    <source>
        <dbReference type="RuleBase" id="RU003431"/>
    </source>
</evidence>
<keyword evidence="5" id="KW-0547">Nucleotide-binding</keyword>
<dbReference type="OrthoDB" id="1890790at2759"/>
<dbReference type="KEGG" id="lgi:LOTGIDRAFT_117064"/>
<dbReference type="GO" id="GO:0007168">
    <property type="term" value="P:receptor guanylyl cyclase signaling pathway"/>
    <property type="evidence" value="ECO:0007669"/>
    <property type="project" value="TreeGrafter"/>
</dbReference>